<feature type="compositionally biased region" description="Low complexity" evidence="1">
    <location>
        <begin position="213"/>
        <end position="232"/>
    </location>
</feature>
<feature type="region of interest" description="Disordered" evidence="1">
    <location>
        <begin position="1"/>
        <end position="267"/>
    </location>
</feature>
<reference evidence="2" key="1">
    <citation type="submission" date="2021-01" db="EMBL/GenBank/DDBJ databases">
        <authorList>
            <person name="Corre E."/>
            <person name="Pelletier E."/>
            <person name="Niang G."/>
            <person name="Scheremetjew M."/>
            <person name="Finn R."/>
            <person name="Kale V."/>
            <person name="Holt S."/>
            <person name="Cochrane G."/>
            <person name="Meng A."/>
            <person name="Brown T."/>
            <person name="Cohen L."/>
        </authorList>
    </citation>
    <scope>NUCLEOTIDE SEQUENCE</scope>
    <source>
        <strain evidence="2">GSO104</strain>
    </source>
</reference>
<feature type="compositionally biased region" description="Acidic residues" evidence="1">
    <location>
        <begin position="395"/>
        <end position="416"/>
    </location>
</feature>
<evidence type="ECO:0000256" key="1">
    <source>
        <dbReference type="SAM" id="MobiDB-lite"/>
    </source>
</evidence>
<evidence type="ECO:0000313" key="2">
    <source>
        <dbReference type="EMBL" id="CAE4623261.1"/>
    </source>
</evidence>
<feature type="compositionally biased region" description="Low complexity" evidence="1">
    <location>
        <begin position="531"/>
        <end position="554"/>
    </location>
</feature>
<feature type="compositionally biased region" description="Acidic residues" evidence="1">
    <location>
        <begin position="151"/>
        <end position="170"/>
    </location>
</feature>
<feature type="compositionally biased region" description="Acidic residues" evidence="1">
    <location>
        <begin position="345"/>
        <end position="359"/>
    </location>
</feature>
<feature type="compositionally biased region" description="Acidic residues" evidence="1">
    <location>
        <begin position="42"/>
        <end position="51"/>
    </location>
</feature>
<feature type="compositionally biased region" description="Polar residues" evidence="1">
    <location>
        <begin position="476"/>
        <end position="508"/>
    </location>
</feature>
<sequence>MTMMPPCETTTATIKDEGASSSDAAANTPPEKNQTAHQNEENVSDSGEEDSTATSLSVPTFQSDVDGEDSLSEVAVGDDISGEEEHDHKDSEDDTDDDEEDDEEEESMPDGDTNADLHALLAFSKNRLVQIEEQKSKAPPSPEKEEISNENNDDDDVSDICEDAEQEGEVPVEPSTPNSEPTNESENGTEALTTEPPLEDEPLEPVSIHDNDSSPSNNVDSPPVPLSTSPPSDNDENKDNNGDRDNDSDGDNDTNQTSVPQRRRLGHNAELWALLSYSKARLETGKTPTAEIMGGQAGSLPVDKKKTYEKKKSERKKKASAAVASLKNSAASMLHKRDKPQTFEQNDDFAIDSDGDDESVNSCESGFVGGESNGKNMNTFGFDDDEYDHDHDDDHDYSDDESYDSDDTESDEEEQEQDHRFLNIINDHEDAALGDVARSYGAAMLAEAETTEQRLQLTEGTMVGNTPGVVLDQRRPSQSSSMPTENNVGRRISPTSRNNSEGNTNNSGRVGLRGWFGRGRENHNTTDQRTNNHIPNNGNRGNNSSDDDILSSNDVHQKNKSPHYSH</sequence>
<feature type="region of interest" description="Disordered" evidence="1">
    <location>
        <begin position="458"/>
        <end position="566"/>
    </location>
</feature>
<feature type="compositionally biased region" description="Polar residues" evidence="1">
    <location>
        <begin position="175"/>
        <end position="188"/>
    </location>
</feature>
<feature type="compositionally biased region" description="Basic and acidic residues" evidence="1">
    <location>
        <begin position="130"/>
        <end position="147"/>
    </location>
</feature>
<feature type="compositionally biased region" description="Basic and acidic residues" evidence="1">
    <location>
        <begin position="235"/>
        <end position="247"/>
    </location>
</feature>
<feature type="compositionally biased region" description="Basic and acidic residues" evidence="1">
    <location>
        <begin position="302"/>
        <end position="312"/>
    </location>
</feature>
<dbReference type="AlphaFoldDB" id="A0A7S4RRZ9"/>
<name>A0A7S4RRZ9_9STRA</name>
<feature type="compositionally biased region" description="Acidic residues" evidence="1">
    <location>
        <begin position="92"/>
        <end position="109"/>
    </location>
</feature>
<feature type="compositionally biased region" description="Polar residues" evidence="1">
    <location>
        <begin position="8"/>
        <end position="37"/>
    </location>
</feature>
<organism evidence="2">
    <name type="scientific">Ditylum brightwellii</name>
    <dbReference type="NCBI Taxonomy" id="49249"/>
    <lineage>
        <taxon>Eukaryota</taxon>
        <taxon>Sar</taxon>
        <taxon>Stramenopiles</taxon>
        <taxon>Ochrophyta</taxon>
        <taxon>Bacillariophyta</taxon>
        <taxon>Mediophyceae</taxon>
        <taxon>Lithodesmiophycidae</taxon>
        <taxon>Lithodesmiales</taxon>
        <taxon>Lithodesmiaceae</taxon>
        <taxon>Ditylum</taxon>
    </lineage>
</organism>
<protein>
    <submittedName>
        <fullName evidence="2">Uncharacterized protein</fullName>
    </submittedName>
</protein>
<accession>A0A7S4RRZ9</accession>
<feature type="compositionally biased region" description="Polar residues" evidence="1">
    <location>
        <begin position="52"/>
        <end position="63"/>
    </location>
</feature>
<dbReference type="EMBL" id="HBNS01029667">
    <property type="protein sequence ID" value="CAE4623261.1"/>
    <property type="molecule type" value="Transcribed_RNA"/>
</dbReference>
<gene>
    <name evidence="2" type="ORF">DBRI00130_LOCUS23333</name>
</gene>
<proteinExistence type="predicted"/>
<feature type="compositionally biased region" description="Low complexity" evidence="1">
    <location>
        <begin position="320"/>
        <end position="332"/>
    </location>
</feature>
<feature type="region of interest" description="Disordered" evidence="1">
    <location>
        <begin position="288"/>
        <end position="420"/>
    </location>
</feature>